<dbReference type="GO" id="GO:0016787">
    <property type="term" value="F:hydrolase activity"/>
    <property type="evidence" value="ECO:0007669"/>
    <property type="project" value="UniProtKB-KW"/>
</dbReference>
<keyword evidence="1" id="KW-0378">Hydrolase</keyword>
<dbReference type="Gene3D" id="1.10.150.520">
    <property type="match status" value="1"/>
</dbReference>
<dbReference type="KEGG" id="pej:FYC62_05145"/>
<dbReference type="InterPro" id="IPR023214">
    <property type="entry name" value="HAD_sf"/>
</dbReference>
<dbReference type="InterPro" id="IPR036412">
    <property type="entry name" value="HAD-like_sf"/>
</dbReference>
<dbReference type="SUPFAM" id="SSF56784">
    <property type="entry name" value="HAD-like"/>
    <property type="match status" value="1"/>
</dbReference>
<dbReference type="EMBL" id="CP043329">
    <property type="protein sequence ID" value="QEK51128.1"/>
    <property type="molecule type" value="Genomic_DNA"/>
</dbReference>
<keyword evidence="2" id="KW-1185">Reference proteome</keyword>
<proteinExistence type="predicted"/>
<name>A0A5C0VEL0_9SPHI</name>
<accession>A0A5C0VEL0</accession>
<dbReference type="RefSeq" id="WP_149074180.1">
    <property type="nucleotide sequence ID" value="NZ_CP043329.1"/>
</dbReference>
<dbReference type="Gene3D" id="3.40.50.1000">
    <property type="entry name" value="HAD superfamily/HAD-like"/>
    <property type="match status" value="1"/>
</dbReference>
<dbReference type="Proteomes" id="UP000323653">
    <property type="component" value="Chromosome"/>
</dbReference>
<dbReference type="Pfam" id="PF13419">
    <property type="entry name" value="HAD_2"/>
    <property type="match status" value="1"/>
</dbReference>
<dbReference type="AlphaFoldDB" id="A0A5C0VEL0"/>
<reference evidence="1 2" key="1">
    <citation type="submission" date="2019-08" db="EMBL/GenBank/DDBJ databases">
        <title>Pedobacter sp. nov., isolated from Han river, South Korea.</title>
        <authorList>
            <person name="Lee D.-H."/>
            <person name="Kim Y.-S."/>
            <person name="Hwang E.-M."/>
            <person name="Le Tran T.C."/>
            <person name="Cha C.-J."/>
        </authorList>
    </citation>
    <scope>NUCLEOTIDE SEQUENCE [LARGE SCALE GENOMIC DNA]</scope>
    <source>
        <strain evidence="1 2">CJ43</strain>
    </source>
</reference>
<organism evidence="1 2">
    <name type="scientific">Pedobacter aquae</name>
    <dbReference type="NCBI Taxonomy" id="2605747"/>
    <lineage>
        <taxon>Bacteria</taxon>
        <taxon>Pseudomonadati</taxon>
        <taxon>Bacteroidota</taxon>
        <taxon>Sphingobacteriia</taxon>
        <taxon>Sphingobacteriales</taxon>
        <taxon>Sphingobacteriaceae</taxon>
        <taxon>Pedobacter</taxon>
    </lineage>
</organism>
<sequence>MISYSDLDADKKAFIFELDDVLIPEKDYDLQVYYLFANFVEYLETFPPAQDVVDFAKKRYEIYGKEDMFKALQEAFAIPVKYEENLNLLFTNARLPLKLLLYKEVLELLQEITINRKELYILTSGNPVTQLNKITQTEWNGLEKYLKVYFVDEFEPKPSFTSLDFLLEENKLNKSDVTYIGKNSLDEQFAINAGVSYQAVLS</sequence>
<evidence type="ECO:0000313" key="1">
    <source>
        <dbReference type="EMBL" id="QEK51128.1"/>
    </source>
</evidence>
<protein>
    <submittedName>
        <fullName evidence="1">HAD hydrolase-like protein</fullName>
    </submittedName>
</protein>
<dbReference type="InterPro" id="IPR041492">
    <property type="entry name" value="HAD_2"/>
</dbReference>
<gene>
    <name evidence="1" type="ORF">FYC62_05145</name>
</gene>
<evidence type="ECO:0000313" key="2">
    <source>
        <dbReference type="Proteomes" id="UP000323653"/>
    </source>
</evidence>